<accession>A0ABP1N6B7</accession>
<dbReference type="PROSITE" id="PS00061">
    <property type="entry name" value="ADH_SHORT"/>
    <property type="match status" value="1"/>
</dbReference>
<dbReference type="SUPFAM" id="SSF51735">
    <property type="entry name" value="NAD(P)-binding Rossmann-fold domains"/>
    <property type="match status" value="1"/>
</dbReference>
<evidence type="ECO:0000256" key="2">
    <source>
        <dbReference type="ARBA" id="ARBA00023002"/>
    </source>
</evidence>
<sequence length="267" mass="29682">MNRWQGKNAMVTGAASGIGKAIATELLKRKVNVLALDTNCAKLSAASDEWKRLERYGKFCIKRCDVTNEQDLEEAFSFVAKEWDGLHILVNSAGVFSTARIIDSDREALERLLNVNVLGTTLCVVRGVRLMRERDVEGHIFNINSMAGHHVPYKNFSEKDKYSGSSLYPASKFASVALTESVRRELAAIKARIRITSVCPGLVNTDMIHPSELSGDVKTHPHLEPEDVANAVMYALSTRPEVQISEMKIQHTNEVYEVSNSRVDNSC</sequence>
<dbReference type="Pfam" id="PF00106">
    <property type="entry name" value="adh_short"/>
    <property type="match status" value="1"/>
</dbReference>
<dbReference type="EMBL" id="CAXAJV020001284">
    <property type="protein sequence ID" value="CAL7935497.1"/>
    <property type="molecule type" value="Genomic_DNA"/>
</dbReference>
<proteinExistence type="inferred from homology"/>
<evidence type="ECO:0000256" key="1">
    <source>
        <dbReference type="ARBA" id="ARBA00006484"/>
    </source>
</evidence>
<dbReference type="InterPro" id="IPR020904">
    <property type="entry name" value="Sc_DH/Rdtase_CS"/>
</dbReference>
<dbReference type="PRINTS" id="PR00080">
    <property type="entry name" value="SDRFAMILY"/>
</dbReference>
<dbReference type="InterPro" id="IPR036291">
    <property type="entry name" value="NAD(P)-bd_dom_sf"/>
</dbReference>
<keyword evidence="5" id="KW-1185">Reference proteome</keyword>
<comment type="caution">
    <text evidence="4">The sequence shown here is derived from an EMBL/GenBank/DDBJ whole genome shotgun (WGS) entry which is preliminary data.</text>
</comment>
<name>A0ABP1N6B7_XYLVO</name>
<evidence type="ECO:0000313" key="4">
    <source>
        <dbReference type="EMBL" id="CAL7935497.1"/>
    </source>
</evidence>
<comment type="similarity">
    <text evidence="1 3">Belongs to the short-chain dehydrogenases/reductases (SDR) family.</text>
</comment>
<reference evidence="4 5" key="1">
    <citation type="submission" date="2024-08" db="EMBL/GenBank/DDBJ databases">
        <authorList>
            <person name="Will J Nash"/>
            <person name="Angela Man"/>
            <person name="Seanna McTaggart"/>
            <person name="Kendall Baker"/>
            <person name="Tom Barker"/>
            <person name="Leah Catchpole"/>
            <person name="Alex Durrant"/>
            <person name="Karim Gharbi"/>
            <person name="Naomi Irish"/>
            <person name="Gemy Kaithakottil"/>
            <person name="Debby Ku"/>
            <person name="Aaliyah Providence"/>
            <person name="Felix Shaw"/>
            <person name="David Swarbreck"/>
            <person name="Chris Watkins"/>
            <person name="Ann M. McCartney"/>
            <person name="Giulio Formenti"/>
            <person name="Alice Mouton"/>
            <person name="Noel Vella"/>
            <person name="Bjorn M von Reumont"/>
            <person name="Adriana Vella"/>
            <person name="Wilfried Haerty"/>
        </authorList>
    </citation>
    <scope>NUCLEOTIDE SEQUENCE [LARGE SCALE GENOMIC DNA]</scope>
</reference>
<gene>
    <name evidence="4" type="ORF">XYLVIOL_LOCUS1634</name>
</gene>
<dbReference type="PANTHER" id="PTHR43115">
    <property type="entry name" value="DEHYDROGENASE/REDUCTASE SDR FAMILY MEMBER 11"/>
    <property type="match status" value="1"/>
</dbReference>
<dbReference type="InterPro" id="IPR002347">
    <property type="entry name" value="SDR_fam"/>
</dbReference>
<organism evidence="4 5">
    <name type="scientific">Xylocopa violacea</name>
    <name type="common">Violet carpenter bee</name>
    <name type="synonym">Apis violacea</name>
    <dbReference type="NCBI Taxonomy" id="135666"/>
    <lineage>
        <taxon>Eukaryota</taxon>
        <taxon>Metazoa</taxon>
        <taxon>Ecdysozoa</taxon>
        <taxon>Arthropoda</taxon>
        <taxon>Hexapoda</taxon>
        <taxon>Insecta</taxon>
        <taxon>Pterygota</taxon>
        <taxon>Neoptera</taxon>
        <taxon>Endopterygota</taxon>
        <taxon>Hymenoptera</taxon>
        <taxon>Apocrita</taxon>
        <taxon>Aculeata</taxon>
        <taxon>Apoidea</taxon>
        <taxon>Anthophila</taxon>
        <taxon>Apidae</taxon>
        <taxon>Xylocopa</taxon>
        <taxon>Xylocopa</taxon>
    </lineage>
</organism>
<dbReference type="PRINTS" id="PR00081">
    <property type="entry name" value="GDHRDH"/>
</dbReference>
<evidence type="ECO:0000313" key="5">
    <source>
        <dbReference type="Proteomes" id="UP001642520"/>
    </source>
</evidence>
<keyword evidence="2" id="KW-0560">Oxidoreductase</keyword>
<evidence type="ECO:0000256" key="3">
    <source>
        <dbReference type="RuleBase" id="RU000363"/>
    </source>
</evidence>
<protein>
    <submittedName>
        <fullName evidence="4">Uncharacterized protein</fullName>
    </submittedName>
</protein>
<dbReference type="Proteomes" id="UP001642520">
    <property type="component" value="Unassembled WGS sequence"/>
</dbReference>
<dbReference type="PANTHER" id="PTHR43115:SF4">
    <property type="entry name" value="DEHYDROGENASE_REDUCTASE SDR FAMILY MEMBER 11"/>
    <property type="match status" value="1"/>
</dbReference>
<dbReference type="Gene3D" id="3.40.50.720">
    <property type="entry name" value="NAD(P)-binding Rossmann-like Domain"/>
    <property type="match status" value="1"/>
</dbReference>